<organism evidence="2 3">
    <name type="scientific">Papaver nudicaule</name>
    <name type="common">Iceland poppy</name>
    <dbReference type="NCBI Taxonomy" id="74823"/>
    <lineage>
        <taxon>Eukaryota</taxon>
        <taxon>Viridiplantae</taxon>
        <taxon>Streptophyta</taxon>
        <taxon>Embryophyta</taxon>
        <taxon>Tracheophyta</taxon>
        <taxon>Spermatophyta</taxon>
        <taxon>Magnoliopsida</taxon>
        <taxon>Ranunculales</taxon>
        <taxon>Papaveraceae</taxon>
        <taxon>Papaveroideae</taxon>
        <taxon>Papaver</taxon>
    </lineage>
</organism>
<sequence>MAEVERYCVVTGGRGFAARHLVTVLIEYREWLVRVVDLGPEIKLEPYEEEGVLGEALQSGRAQYVSADLRDKTQVIK</sequence>
<comment type="caution">
    <text evidence="2">The sequence shown here is derived from an EMBL/GenBank/DDBJ whole genome shotgun (WGS) entry which is preliminary data.</text>
</comment>
<dbReference type="SUPFAM" id="SSF51735">
    <property type="entry name" value="NAD(P)-binding Rossmann-fold domains"/>
    <property type="match status" value="1"/>
</dbReference>
<evidence type="ECO:0000313" key="3">
    <source>
        <dbReference type="Proteomes" id="UP001177140"/>
    </source>
</evidence>
<proteinExistence type="predicted"/>
<dbReference type="AlphaFoldDB" id="A0AA41SCL6"/>
<gene>
    <name evidence="2" type="ORF">MKW94_013476</name>
</gene>
<dbReference type="InterPro" id="IPR036291">
    <property type="entry name" value="NAD(P)-bd_dom_sf"/>
</dbReference>
<dbReference type="EMBL" id="JAJJMA010119198">
    <property type="protein sequence ID" value="MCL7032093.1"/>
    <property type="molecule type" value="Genomic_DNA"/>
</dbReference>
<protein>
    <recommendedName>
        <fullName evidence="1">3-beta hydroxysteroid dehydrogenase/isomerase domain-containing protein</fullName>
    </recommendedName>
</protein>
<name>A0AA41SCL6_PAPNU</name>
<accession>A0AA41SCL6</accession>
<dbReference type="Gene3D" id="3.40.50.720">
    <property type="entry name" value="NAD(P)-binding Rossmann-like Domain"/>
    <property type="match status" value="1"/>
</dbReference>
<dbReference type="GO" id="GO:0016616">
    <property type="term" value="F:oxidoreductase activity, acting on the CH-OH group of donors, NAD or NADP as acceptor"/>
    <property type="evidence" value="ECO:0007669"/>
    <property type="project" value="InterPro"/>
</dbReference>
<dbReference type="Pfam" id="PF01073">
    <property type="entry name" value="3Beta_HSD"/>
    <property type="match status" value="1"/>
</dbReference>
<dbReference type="Proteomes" id="UP001177140">
    <property type="component" value="Unassembled WGS sequence"/>
</dbReference>
<feature type="non-terminal residue" evidence="2">
    <location>
        <position position="77"/>
    </location>
</feature>
<feature type="domain" description="3-beta hydroxysteroid dehydrogenase/isomerase" evidence="1">
    <location>
        <begin position="9"/>
        <end position="75"/>
    </location>
</feature>
<dbReference type="InterPro" id="IPR002225">
    <property type="entry name" value="3Beta_OHSteriod_DH/Estase"/>
</dbReference>
<keyword evidence="3" id="KW-1185">Reference proteome</keyword>
<reference evidence="2" key="1">
    <citation type="submission" date="2022-03" db="EMBL/GenBank/DDBJ databases">
        <title>A functionally conserved STORR gene fusion in Papaver species that diverged 16.8 million years ago.</title>
        <authorList>
            <person name="Catania T."/>
        </authorList>
    </citation>
    <scope>NUCLEOTIDE SEQUENCE</scope>
    <source>
        <strain evidence="2">S-191538</strain>
    </source>
</reference>
<evidence type="ECO:0000259" key="1">
    <source>
        <dbReference type="Pfam" id="PF01073"/>
    </source>
</evidence>
<dbReference type="GO" id="GO:0006694">
    <property type="term" value="P:steroid biosynthetic process"/>
    <property type="evidence" value="ECO:0007669"/>
    <property type="project" value="InterPro"/>
</dbReference>
<evidence type="ECO:0000313" key="2">
    <source>
        <dbReference type="EMBL" id="MCL7032093.1"/>
    </source>
</evidence>